<evidence type="ECO:0000313" key="15">
    <source>
        <dbReference type="Proteomes" id="UP001391051"/>
    </source>
</evidence>
<evidence type="ECO:0000256" key="13">
    <source>
        <dbReference type="SAM" id="Phobius"/>
    </source>
</evidence>
<evidence type="ECO:0008006" key="16">
    <source>
        <dbReference type="Google" id="ProtNLM"/>
    </source>
</evidence>
<feature type="repeat" description="Solcar" evidence="10">
    <location>
        <begin position="298"/>
        <end position="381"/>
    </location>
</feature>
<keyword evidence="7 13" id="KW-1133">Transmembrane helix</keyword>
<name>A0ABR1QA29_9PEZI</name>
<comment type="subcellular location">
    <subcellularLocation>
        <location evidence="1">Mitochondrion membrane</location>
        <topology evidence="1">Multi-pass membrane protein</topology>
    </subcellularLocation>
</comment>
<feature type="repeat" description="Solcar" evidence="10">
    <location>
        <begin position="185"/>
        <end position="287"/>
    </location>
</feature>
<comment type="similarity">
    <text evidence="2 11">Belongs to the mitochondrial carrier (TC 2.A.29) family.</text>
</comment>
<evidence type="ECO:0000256" key="11">
    <source>
        <dbReference type="RuleBase" id="RU000488"/>
    </source>
</evidence>
<dbReference type="InterPro" id="IPR023395">
    <property type="entry name" value="MCP_dom_sf"/>
</dbReference>
<evidence type="ECO:0000256" key="7">
    <source>
        <dbReference type="ARBA" id="ARBA00022989"/>
    </source>
</evidence>
<dbReference type="Gene3D" id="1.50.40.10">
    <property type="entry name" value="Mitochondrial carrier domain"/>
    <property type="match status" value="2"/>
</dbReference>
<protein>
    <recommendedName>
        <fullName evidence="16">Mitochondrial carrier protein</fullName>
    </recommendedName>
</protein>
<feature type="compositionally biased region" description="Polar residues" evidence="12">
    <location>
        <begin position="22"/>
        <end position="32"/>
    </location>
</feature>
<dbReference type="Proteomes" id="UP001391051">
    <property type="component" value="Unassembled WGS sequence"/>
</dbReference>
<dbReference type="InterPro" id="IPR018108">
    <property type="entry name" value="MCP_transmembrane"/>
</dbReference>
<evidence type="ECO:0000256" key="1">
    <source>
        <dbReference type="ARBA" id="ARBA00004225"/>
    </source>
</evidence>
<accession>A0ABR1QA29</accession>
<keyword evidence="6" id="KW-0999">Mitochondrion inner membrane</keyword>
<dbReference type="PANTHER" id="PTHR45624">
    <property type="entry name" value="MITOCHONDRIAL BASIC AMINO ACIDS TRANSPORTER-RELATED"/>
    <property type="match status" value="1"/>
</dbReference>
<evidence type="ECO:0000256" key="3">
    <source>
        <dbReference type="ARBA" id="ARBA00022448"/>
    </source>
</evidence>
<feature type="repeat" description="Solcar" evidence="10">
    <location>
        <begin position="39"/>
        <end position="126"/>
    </location>
</feature>
<evidence type="ECO:0000256" key="8">
    <source>
        <dbReference type="ARBA" id="ARBA00023128"/>
    </source>
</evidence>
<evidence type="ECO:0000256" key="2">
    <source>
        <dbReference type="ARBA" id="ARBA00006375"/>
    </source>
</evidence>
<dbReference type="EMBL" id="JAQQWE010000006">
    <property type="protein sequence ID" value="KAK7948956.1"/>
    <property type="molecule type" value="Genomic_DNA"/>
</dbReference>
<dbReference type="Pfam" id="PF00153">
    <property type="entry name" value="Mito_carr"/>
    <property type="match status" value="3"/>
</dbReference>
<feature type="transmembrane region" description="Helical" evidence="13">
    <location>
        <begin position="301"/>
        <end position="321"/>
    </location>
</feature>
<organism evidence="14 15">
    <name type="scientific">Apiospora aurea</name>
    <dbReference type="NCBI Taxonomy" id="335848"/>
    <lineage>
        <taxon>Eukaryota</taxon>
        <taxon>Fungi</taxon>
        <taxon>Dikarya</taxon>
        <taxon>Ascomycota</taxon>
        <taxon>Pezizomycotina</taxon>
        <taxon>Sordariomycetes</taxon>
        <taxon>Xylariomycetidae</taxon>
        <taxon>Amphisphaeriales</taxon>
        <taxon>Apiosporaceae</taxon>
        <taxon>Apiospora</taxon>
    </lineage>
</organism>
<keyword evidence="4 10" id="KW-0812">Transmembrane</keyword>
<evidence type="ECO:0000256" key="5">
    <source>
        <dbReference type="ARBA" id="ARBA00022737"/>
    </source>
</evidence>
<keyword evidence="3 11" id="KW-0813">Transport</keyword>
<dbReference type="SUPFAM" id="SSF103506">
    <property type="entry name" value="Mitochondrial carrier"/>
    <property type="match status" value="2"/>
</dbReference>
<evidence type="ECO:0000256" key="12">
    <source>
        <dbReference type="SAM" id="MobiDB-lite"/>
    </source>
</evidence>
<keyword evidence="15" id="KW-1185">Reference proteome</keyword>
<reference evidence="14 15" key="1">
    <citation type="submission" date="2023-01" db="EMBL/GenBank/DDBJ databases">
        <title>Analysis of 21 Apiospora genomes using comparative genomics revels a genus with tremendous synthesis potential of carbohydrate active enzymes and secondary metabolites.</title>
        <authorList>
            <person name="Sorensen T."/>
        </authorList>
    </citation>
    <scope>NUCLEOTIDE SEQUENCE [LARGE SCALE GENOMIC DNA]</scope>
    <source>
        <strain evidence="14 15">CBS 24483</strain>
    </source>
</reference>
<feature type="region of interest" description="Disordered" evidence="12">
    <location>
        <begin position="15"/>
        <end position="35"/>
    </location>
</feature>
<sequence>MPVEVKFQDVTSEPIRARTMPPQLNANTNTSSEKQRRWIKRYRTEVSASSASVLSTITAFPLDSVKTRLQTYPYNGFLHCVRSTYQSEGVRGFFRGKTNQRMLSHSMIPVPPKALRECCVTQSGAMADDLCAGVTAPLASVTLVRTVSFSIYQRSKYVYSDWMGRNFGFCPLEHVNKNGAYPTLGTIACFGAAGVTAGSGITFIACPFELTKLSAQVSVLMANQKNVDPQRQAIAMSYHNKGTIQTLRNIVKHRGFSGMYTGLNLHLMRDSLGTGIYFATYESSKQLLTTFSGTNAHKNPIAVLVAGGLCGIVSWALIYPIDSVKSIYQRNALMYSKGQTVPIPKIQFFRRDMYRGLGVSMGRSAAVNAVFFSAFEMFKKKINLMKDFDDE</sequence>
<comment type="caution">
    <text evidence="14">The sequence shown here is derived from an EMBL/GenBank/DDBJ whole genome shotgun (WGS) entry which is preliminary data.</text>
</comment>
<keyword evidence="5" id="KW-0677">Repeat</keyword>
<dbReference type="GeneID" id="92079126"/>
<evidence type="ECO:0000256" key="4">
    <source>
        <dbReference type="ARBA" id="ARBA00022692"/>
    </source>
</evidence>
<evidence type="ECO:0000256" key="6">
    <source>
        <dbReference type="ARBA" id="ARBA00022792"/>
    </source>
</evidence>
<evidence type="ECO:0000256" key="9">
    <source>
        <dbReference type="ARBA" id="ARBA00023136"/>
    </source>
</evidence>
<keyword evidence="8" id="KW-0496">Mitochondrion</keyword>
<dbReference type="RefSeq" id="XP_066698462.1">
    <property type="nucleotide sequence ID" value="XM_066846064.1"/>
</dbReference>
<keyword evidence="9 10" id="KW-0472">Membrane</keyword>
<dbReference type="PROSITE" id="PS50920">
    <property type="entry name" value="SOLCAR"/>
    <property type="match status" value="3"/>
</dbReference>
<evidence type="ECO:0000313" key="14">
    <source>
        <dbReference type="EMBL" id="KAK7948956.1"/>
    </source>
</evidence>
<evidence type="ECO:0000256" key="10">
    <source>
        <dbReference type="PROSITE-ProRule" id="PRU00282"/>
    </source>
</evidence>
<gene>
    <name evidence="14" type="ORF">PG986_009842</name>
</gene>
<dbReference type="InterPro" id="IPR050567">
    <property type="entry name" value="Mitochondrial_Carrier"/>
</dbReference>
<dbReference type="PANTHER" id="PTHR45624:SF9">
    <property type="entry name" value="CARRIER PROTEIN, PUTATIVE (AFU_ORTHOLOGUE AFUA_4G06390)-RELATED"/>
    <property type="match status" value="1"/>
</dbReference>
<proteinExistence type="inferred from homology"/>